<feature type="transmembrane region" description="Helical" evidence="1">
    <location>
        <begin position="29"/>
        <end position="48"/>
    </location>
</feature>
<protein>
    <submittedName>
        <fullName evidence="2">Uncharacterized protein</fullName>
    </submittedName>
</protein>
<gene>
    <name evidence="2" type="ORF">A4A59_33960</name>
</gene>
<proteinExistence type="predicted"/>
<name>A0A154I8E8_RHILE</name>
<evidence type="ECO:0000256" key="1">
    <source>
        <dbReference type="SAM" id="Phobius"/>
    </source>
</evidence>
<keyword evidence="1" id="KW-1133">Transmembrane helix</keyword>
<accession>A0A154I8E8</accession>
<sequence length="103" mass="11845">MLPSDTRHDGRILGRFCMLHLVRHHRARLEAIALAIIGVVLAYFALVYELHEKLDHLVHENGWFVVDQLTVLNGANAKSECVDQRKDDFVRLNIPYQSINIVD</sequence>
<dbReference type="EMBL" id="LVYU01000146">
    <property type="protein sequence ID" value="KZA96863.1"/>
    <property type="molecule type" value="Genomic_DNA"/>
</dbReference>
<dbReference type="AlphaFoldDB" id="A0A154I8E8"/>
<comment type="caution">
    <text evidence="2">The sequence shown here is derived from an EMBL/GenBank/DDBJ whole genome shotgun (WGS) entry which is preliminary data.</text>
</comment>
<keyword evidence="1" id="KW-0472">Membrane</keyword>
<evidence type="ECO:0000313" key="2">
    <source>
        <dbReference type="EMBL" id="KZA96863.1"/>
    </source>
</evidence>
<reference evidence="2" key="1">
    <citation type="submission" date="2016-03" db="EMBL/GenBank/DDBJ databases">
        <title>Microsymbionts genomes from the relict species Vavilovia formosa.</title>
        <authorList>
            <person name="Chirak E."/>
            <person name="Kimeklis A."/>
            <person name="Kopat V."/>
            <person name="Andronov E."/>
        </authorList>
    </citation>
    <scope>NUCLEOTIDE SEQUENCE [LARGE SCALE GENOMIC DNA]</scope>
    <source>
        <strain evidence="2">Vaf12</strain>
    </source>
</reference>
<dbReference type="RefSeq" id="WP_062945123.1">
    <property type="nucleotide sequence ID" value="NZ_CP171845.1"/>
</dbReference>
<organism evidence="2">
    <name type="scientific">Rhizobium leguminosarum</name>
    <dbReference type="NCBI Taxonomy" id="384"/>
    <lineage>
        <taxon>Bacteria</taxon>
        <taxon>Pseudomonadati</taxon>
        <taxon>Pseudomonadota</taxon>
        <taxon>Alphaproteobacteria</taxon>
        <taxon>Hyphomicrobiales</taxon>
        <taxon>Rhizobiaceae</taxon>
        <taxon>Rhizobium/Agrobacterium group</taxon>
        <taxon>Rhizobium</taxon>
    </lineage>
</organism>
<keyword evidence="1" id="KW-0812">Transmembrane</keyword>